<dbReference type="RefSeq" id="XP_018752169.1">
    <property type="nucleotide sequence ID" value="XM_018894988.1"/>
</dbReference>
<dbReference type="VEuPathDB" id="FungiDB:FVEG_06605"/>
<evidence type="ECO:0000313" key="2">
    <source>
        <dbReference type="EMBL" id="EWG45978.1"/>
    </source>
</evidence>
<gene>
    <name evidence="2" type="ORF">FVEG_06605</name>
</gene>
<accession>W7M348</accession>
<proteinExistence type="predicted"/>
<dbReference type="EMBL" id="CM000584">
    <property type="protein sequence ID" value="EWG45978.1"/>
    <property type="molecule type" value="Genomic_DNA"/>
</dbReference>
<sequence length="77" mass="8178">MLRSGLDPGEGRVLLPYTRPGRKPLPSPPCLGSGDKELRMASATNSATCFFILRSEPSAQSCSGLSVSGYPAKWCYG</sequence>
<dbReference type="HOGENOM" id="CLU_2638244_0_0_1"/>
<evidence type="ECO:0000313" key="3">
    <source>
        <dbReference type="Proteomes" id="UP000009096"/>
    </source>
</evidence>
<dbReference type="EMBL" id="DS022249">
    <property type="protein sequence ID" value="EWG45978.1"/>
    <property type="molecule type" value="Genomic_DNA"/>
</dbReference>
<dbReference type="AlphaFoldDB" id="W7M348"/>
<reference evidence="2 3" key="1">
    <citation type="journal article" date="2010" name="Nature">
        <title>Comparative genomics reveals mobile pathogenicity chromosomes in Fusarium.</title>
        <authorList>
            <person name="Ma L.J."/>
            <person name="van der Does H.C."/>
            <person name="Borkovich K.A."/>
            <person name="Coleman J.J."/>
            <person name="Daboussi M.J."/>
            <person name="Di Pietro A."/>
            <person name="Dufresne M."/>
            <person name="Freitag M."/>
            <person name="Grabherr M."/>
            <person name="Henrissat B."/>
            <person name="Houterman P.M."/>
            <person name="Kang S."/>
            <person name="Shim W.B."/>
            <person name="Woloshuk C."/>
            <person name="Xie X."/>
            <person name="Xu J.R."/>
            <person name="Antoniw J."/>
            <person name="Baker S.E."/>
            <person name="Bluhm B.H."/>
            <person name="Breakspear A."/>
            <person name="Brown D.W."/>
            <person name="Butchko R.A."/>
            <person name="Chapman S."/>
            <person name="Coulson R."/>
            <person name="Coutinho P.M."/>
            <person name="Danchin E.G."/>
            <person name="Diener A."/>
            <person name="Gale L.R."/>
            <person name="Gardiner D.M."/>
            <person name="Goff S."/>
            <person name="Hammond-Kosack K.E."/>
            <person name="Hilburn K."/>
            <person name="Hua-Van A."/>
            <person name="Jonkers W."/>
            <person name="Kazan K."/>
            <person name="Kodira C.D."/>
            <person name="Koehrsen M."/>
            <person name="Kumar L."/>
            <person name="Lee Y.H."/>
            <person name="Li L."/>
            <person name="Manners J.M."/>
            <person name="Miranda-Saavedra D."/>
            <person name="Mukherjee M."/>
            <person name="Park G."/>
            <person name="Park J."/>
            <person name="Park S.Y."/>
            <person name="Proctor R.H."/>
            <person name="Regev A."/>
            <person name="Ruiz-Roldan M.C."/>
            <person name="Sain D."/>
            <person name="Sakthikumar S."/>
            <person name="Sykes S."/>
            <person name="Schwartz D.C."/>
            <person name="Turgeon B.G."/>
            <person name="Wapinski I."/>
            <person name="Yoder O."/>
            <person name="Young S."/>
            <person name="Zeng Q."/>
            <person name="Zhou S."/>
            <person name="Galagan J."/>
            <person name="Cuomo C.A."/>
            <person name="Kistler H.C."/>
            <person name="Rep M."/>
        </authorList>
    </citation>
    <scope>NUCLEOTIDE SEQUENCE [LARGE SCALE GENOMIC DNA]</scope>
    <source>
        <strain evidence="3">M3125 / FGSC 7600</strain>
    </source>
</reference>
<evidence type="ECO:0000256" key="1">
    <source>
        <dbReference type="SAM" id="MobiDB-lite"/>
    </source>
</evidence>
<protein>
    <submittedName>
        <fullName evidence="2">Uncharacterized protein</fullName>
    </submittedName>
</protein>
<dbReference type="KEGG" id="fvr:FVEG_06605"/>
<dbReference type="GeneID" id="30064485"/>
<organism evidence="2 3">
    <name type="scientific">Gibberella moniliformis (strain M3125 / FGSC 7600)</name>
    <name type="common">Maize ear and stalk rot fungus</name>
    <name type="synonym">Fusarium verticillioides</name>
    <dbReference type="NCBI Taxonomy" id="334819"/>
    <lineage>
        <taxon>Eukaryota</taxon>
        <taxon>Fungi</taxon>
        <taxon>Dikarya</taxon>
        <taxon>Ascomycota</taxon>
        <taxon>Pezizomycotina</taxon>
        <taxon>Sordariomycetes</taxon>
        <taxon>Hypocreomycetidae</taxon>
        <taxon>Hypocreales</taxon>
        <taxon>Nectriaceae</taxon>
        <taxon>Fusarium</taxon>
        <taxon>Fusarium fujikuroi species complex</taxon>
    </lineage>
</organism>
<keyword evidence="3" id="KW-1185">Reference proteome</keyword>
<dbReference type="Proteomes" id="UP000009096">
    <property type="component" value="Chromosome 7"/>
</dbReference>
<feature type="region of interest" description="Disordered" evidence="1">
    <location>
        <begin position="1"/>
        <end position="29"/>
    </location>
</feature>
<name>W7M348_GIBM7</name>